<dbReference type="NCBIfam" id="TIGR00556">
    <property type="entry name" value="pantethn_trn"/>
    <property type="match status" value="1"/>
</dbReference>
<evidence type="ECO:0000256" key="1">
    <source>
        <dbReference type="ARBA" id="ARBA00022516"/>
    </source>
</evidence>
<proteinExistence type="inferred from homology"/>
<dbReference type="AlphaFoldDB" id="A0A7V5LY83"/>
<gene>
    <name evidence="8 10" type="primary">acpS</name>
    <name evidence="10" type="ORF">ENL39_00140</name>
</gene>
<keyword evidence="4 8" id="KW-0276">Fatty acid metabolism</keyword>
<organism evidence="10">
    <name type="scientific">Aerophobetes bacterium</name>
    <dbReference type="NCBI Taxonomy" id="2030807"/>
    <lineage>
        <taxon>Bacteria</taxon>
        <taxon>Candidatus Aerophobota</taxon>
    </lineage>
</organism>
<dbReference type="SUPFAM" id="SSF56214">
    <property type="entry name" value="4'-phosphopantetheinyl transferase"/>
    <property type="match status" value="1"/>
</dbReference>
<keyword evidence="5 8" id="KW-0460">Magnesium</keyword>
<evidence type="ECO:0000256" key="4">
    <source>
        <dbReference type="ARBA" id="ARBA00022832"/>
    </source>
</evidence>
<dbReference type="GO" id="GO:0006633">
    <property type="term" value="P:fatty acid biosynthetic process"/>
    <property type="evidence" value="ECO:0007669"/>
    <property type="project" value="UniProtKB-UniRule"/>
</dbReference>
<dbReference type="InterPro" id="IPR004568">
    <property type="entry name" value="Ppantetheine-prot_Trfase_dom"/>
</dbReference>
<comment type="catalytic activity">
    <reaction evidence="8">
        <text>apo-[ACP] + CoA = holo-[ACP] + adenosine 3',5'-bisphosphate + H(+)</text>
        <dbReference type="Rhea" id="RHEA:12068"/>
        <dbReference type="Rhea" id="RHEA-COMP:9685"/>
        <dbReference type="Rhea" id="RHEA-COMP:9690"/>
        <dbReference type="ChEBI" id="CHEBI:15378"/>
        <dbReference type="ChEBI" id="CHEBI:29999"/>
        <dbReference type="ChEBI" id="CHEBI:57287"/>
        <dbReference type="ChEBI" id="CHEBI:58343"/>
        <dbReference type="ChEBI" id="CHEBI:64479"/>
        <dbReference type="EC" id="2.7.8.7"/>
    </reaction>
</comment>
<dbReference type="InterPro" id="IPR037143">
    <property type="entry name" value="4-PPantetheinyl_Trfase_dom_sf"/>
</dbReference>
<evidence type="ECO:0000256" key="7">
    <source>
        <dbReference type="ARBA" id="ARBA00023160"/>
    </source>
</evidence>
<evidence type="ECO:0000256" key="8">
    <source>
        <dbReference type="HAMAP-Rule" id="MF_00101"/>
    </source>
</evidence>
<evidence type="ECO:0000256" key="2">
    <source>
        <dbReference type="ARBA" id="ARBA00022679"/>
    </source>
</evidence>
<sequence>MKIQGVGTDIIEIDRVKKVFEKWGKQFEEKILTSSEKQIKKSPSQKLTFLAGRFAAKEAVFKSLEIGPYWHKVSILQGKNGEPLVKLSPEILKNTRKKVKKVLVSISHCKKYALAQAIAIG</sequence>
<dbReference type="NCBIfam" id="TIGR00516">
    <property type="entry name" value="acpS"/>
    <property type="match status" value="1"/>
</dbReference>
<comment type="function">
    <text evidence="8">Transfers the 4'-phosphopantetheine moiety from coenzyme A to a Ser of acyl-carrier-protein.</text>
</comment>
<keyword evidence="6 8" id="KW-0443">Lipid metabolism</keyword>
<protein>
    <recommendedName>
        <fullName evidence="8">Holo-[acyl-carrier-protein] synthase</fullName>
        <shortName evidence="8">Holo-ACP synthase</shortName>
        <ecNumber evidence="8">2.7.8.7</ecNumber>
    </recommendedName>
    <alternativeName>
        <fullName evidence="8">4'-phosphopantetheinyl transferase AcpS</fullName>
    </alternativeName>
</protein>
<feature type="binding site" evidence="8">
    <location>
        <position position="58"/>
    </location>
    <ligand>
        <name>Mg(2+)</name>
        <dbReference type="ChEBI" id="CHEBI:18420"/>
    </ligand>
</feature>
<evidence type="ECO:0000256" key="6">
    <source>
        <dbReference type="ARBA" id="ARBA00023098"/>
    </source>
</evidence>
<comment type="caution">
    <text evidence="10">The sequence shown here is derived from an EMBL/GenBank/DDBJ whole genome shotgun (WGS) entry which is preliminary data.</text>
</comment>
<dbReference type="GO" id="GO:0000287">
    <property type="term" value="F:magnesium ion binding"/>
    <property type="evidence" value="ECO:0007669"/>
    <property type="project" value="UniProtKB-UniRule"/>
</dbReference>
<keyword evidence="7 8" id="KW-0275">Fatty acid biosynthesis</keyword>
<keyword evidence="8" id="KW-0963">Cytoplasm</keyword>
<dbReference type="InterPro" id="IPR002582">
    <property type="entry name" value="ACPS"/>
</dbReference>
<accession>A0A7V5LY83</accession>
<keyword evidence="3 8" id="KW-0479">Metal-binding</keyword>
<keyword evidence="2 8" id="KW-0808">Transferase</keyword>
<comment type="similarity">
    <text evidence="8">Belongs to the P-Pant transferase superfamily. AcpS family.</text>
</comment>
<dbReference type="InterPro" id="IPR008278">
    <property type="entry name" value="4-PPantetheinyl_Trfase_dom"/>
</dbReference>
<dbReference type="GO" id="GO:0005737">
    <property type="term" value="C:cytoplasm"/>
    <property type="evidence" value="ECO:0007669"/>
    <property type="project" value="UniProtKB-SubCell"/>
</dbReference>
<evidence type="ECO:0000313" key="10">
    <source>
        <dbReference type="EMBL" id="HHF97887.1"/>
    </source>
</evidence>
<evidence type="ECO:0000256" key="3">
    <source>
        <dbReference type="ARBA" id="ARBA00022723"/>
    </source>
</evidence>
<feature type="domain" description="4'-phosphopantetheinyl transferase" evidence="9">
    <location>
        <begin position="5"/>
        <end position="115"/>
    </location>
</feature>
<name>A0A7V5LY83_UNCAE</name>
<dbReference type="EMBL" id="DRTT01000005">
    <property type="protein sequence ID" value="HHF97887.1"/>
    <property type="molecule type" value="Genomic_DNA"/>
</dbReference>
<dbReference type="Gene3D" id="3.90.470.20">
    <property type="entry name" value="4'-phosphopantetheinyl transferase domain"/>
    <property type="match status" value="1"/>
</dbReference>
<dbReference type="EC" id="2.7.8.7" evidence="8"/>
<reference evidence="10" key="1">
    <citation type="journal article" date="2020" name="mSystems">
        <title>Genome- and Community-Level Interaction Insights into Carbon Utilization and Element Cycling Functions of Hydrothermarchaeota in Hydrothermal Sediment.</title>
        <authorList>
            <person name="Zhou Z."/>
            <person name="Liu Y."/>
            <person name="Xu W."/>
            <person name="Pan J."/>
            <person name="Luo Z.H."/>
            <person name="Li M."/>
        </authorList>
    </citation>
    <scope>NUCLEOTIDE SEQUENCE [LARGE SCALE GENOMIC DNA]</scope>
    <source>
        <strain evidence="10">HyVt-92</strain>
    </source>
</reference>
<comment type="subcellular location">
    <subcellularLocation>
        <location evidence="8">Cytoplasm</location>
    </subcellularLocation>
</comment>
<evidence type="ECO:0000256" key="5">
    <source>
        <dbReference type="ARBA" id="ARBA00022842"/>
    </source>
</evidence>
<dbReference type="Pfam" id="PF01648">
    <property type="entry name" value="ACPS"/>
    <property type="match status" value="1"/>
</dbReference>
<feature type="binding site" evidence="8">
    <location>
        <position position="9"/>
    </location>
    <ligand>
        <name>Mg(2+)</name>
        <dbReference type="ChEBI" id="CHEBI:18420"/>
    </ligand>
</feature>
<evidence type="ECO:0000259" key="9">
    <source>
        <dbReference type="Pfam" id="PF01648"/>
    </source>
</evidence>
<dbReference type="HAMAP" id="MF_00101">
    <property type="entry name" value="AcpS"/>
    <property type="match status" value="1"/>
</dbReference>
<dbReference type="GO" id="GO:0008897">
    <property type="term" value="F:holo-[acyl-carrier-protein] synthase activity"/>
    <property type="evidence" value="ECO:0007669"/>
    <property type="project" value="UniProtKB-UniRule"/>
</dbReference>
<keyword evidence="1 8" id="KW-0444">Lipid biosynthesis</keyword>
<comment type="cofactor">
    <cofactor evidence="8">
        <name>Mg(2+)</name>
        <dbReference type="ChEBI" id="CHEBI:18420"/>
    </cofactor>
</comment>
<dbReference type="Proteomes" id="UP000886070">
    <property type="component" value="Unassembled WGS sequence"/>
</dbReference>